<proteinExistence type="predicted"/>
<protein>
    <submittedName>
        <fullName evidence="1">Uncharacterized protein</fullName>
    </submittedName>
</protein>
<comment type="caution">
    <text evidence="1">The sequence shown here is derived from an EMBL/GenBank/DDBJ whole genome shotgun (WGS) entry which is preliminary data.</text>
</comment>
<evidence type="ECO:0000313" key="1">
    <source>
        <dbReference type="EMBL" id="KAL2802005.1"/>
    </source>
</evidence>
<evidence type="ECO:0000313" key="2">
    <source>
        <dbReference type="Proteomes" id="UP001610334"/>
    </source>
</evidence>
<organism evidence="1 2">
    <name type="scientific">Aspergillus granulosus</name>
    <dbReference type="NCBI Taxonomy" id="176169"/>
    <lineage>
        <taxon>Eukaryota</taxon>
        <taxon>Fungi</taxon>
        <taxon>Dikarya</taxon>
        <taxon>Ascomycota</taxon>
        <taxon>Pezizomycotina</taxon>
        <taxon>Eurotiomycetes</taxon>
        <taxon>Eurotiomycetidae</taxon>
        <taxon>Eurotiales</taxon>
        <taxon>Aspergillaceae</taxon>
        <taxon>Aspergillus</taxon>
        <taxon>Aspergillus subgen. Nidulantes</taxon>
    </lineage>
</organism>
<name>A0ABR4GU45_9EURO</name>
<keyword evidence="2" id="KW-1185">Reference proteome</keyword>
<dbReference type="EMBL" id="JBFXLT010000217">
    <property type="protein sequence ID" value="KAL2802005.1"/>
    <property type="molecule type" value="Genomic_DNA"/>
</dbReference>
<dbReference type="Proteomes" id="UP001610334">
    <property type="component" value="Unassembled WGS sequence"/>
</dbReference>
<accession>A0ABR4GU45</accession>
<reference evidence="1 2" key="1">
    <citation type="submission" date="2024-07" db="EMBL/GenBank/DDBJ databases">
        <title>Section-level genome sequencing and comparative genomics of Aspergillus sections Usti and Cavernicolus.</title>
        <authorList>
            <consortium name="Lawrence Berkeley National Laboratory"/>
            <person name="Nybo J.L."/>
            <person name="Vesth T.C."/>
            <person name="Theobald S."/>
            <person name="Frisvad J.C."/>
            <person name="Larsen T.O."/>
            <person name="Kjaerboelling I."/>
            <person name="Rothschild-Mancinelli K."/>
            <person name="Lyhne E.K."/>
            <person name="Kogle M.E."/>
            <person name="Barry K."/>
            <person name="Clum A."/>
            <person name="Na H."/>
            <person name="Ledsgaard L."/>
            <person name="Lin J."/>
            <person name="Lipzen A."/>
            <person name="Kuo A."/>
            <person name="Riley R."/>
            <person name="Mondo S."/>
            <person name="Labutti K."/>
            <person name="Haridas S."/>
            <person name="Pangalinan J."/>
            <person name="Salamov A.A."/>
            <person name="Simmons B.A."/>
            <person name="Magnuson J.K."/>
            <person name="Chen J."/>
            <person name="Drula E."/>
            <person name="Henrissat B."/>
            <person name="Wiebenga A."/>
            <person name="Lubbers R.J."/>
            <person name="Gomes A.C."/>
            <person name="Makela M.R."/>
            <person name="Stajich J."/>
            <person name="Grigoriev I.V."/>
            <person name="Mortensen U.H."/>
            <person name="De Vries R.P."/>
            <person name="Baker S.E."/>
            <person name="Andersen M.R."/>
        </authorList>
    </citation>
    <scope>NUCLEOTIDE SEQUENCE [LARGE SCALE GENOMIC DNA]</scope>
    <source>
        <strain evidence="1 2">CBS 588.65</strain>
    </source>
</reference>
<gene>
    <name evidence="1" type="ORF">BJX63DRAFT_136509</name>
</gene>
<sequence length="228" mass="25294">MASENSTTTDSLYHLLLSVSALGDDQISEKISIIGTYTSLAAAKVAAHKGLHEAGYEQGRFIEYETDVEFFEADNLPERSGLAVFARSPDGTTFRVRIKATPNIPQVTTWGDDDKIPVSLFYVIETVIQLDKTNRRFNLKDSDVQGVFTTYQDARAHAEKALMDEQDGITEESFLEYVIAPPDEVNCGYGENVIVHAIGDYGEHYYVSIIQALEKSKKATMVASLRVL</sequence>